<dbReference type="EMBL" id="KQ420579">
    <property type="protein sequence ID" value="KOF79911.1"/>
    <property type="molecule type" value="Genomic_DNA"/>
</dbReference>
<gene>
    <name evidence="1" type="ORF">OCBIM_22028774mg</name>
</gene>
<protein>
    <submittedName>
        <fullName evidence="1">Uncharacterized protein</fullName>
    </submittedName>
</protein>
<organism evidence="1">
    <name type="scientific">Octopus bimaculoides</name>
    <name type="common">California two-spotted octopus</name>
    <dbReference type="NCBI Taxonomy" id="37653"/>
    <lineage>
        <taxon>Eukaryota</taxon>
        <taxon>Metazoa</taxon>
        <taxon>Spiralia</taxon>
        <taxon>Lophotrochozoa</taxon>
        <taxon>Mollusca</taxon>
        <taxon>Cephalopoda</taxon>
        <taxon>Coleoidea</taxon>
        <taxon>Octopodiformes</taxon>
        <taxon>Octopoda</taxon>
        <taxon>Incirrata</taxon>
        <taxon>Octopodidae</taxon>
        <taxon>Octopus</taxon>
    </lineage>
</organism>
<sequence length="82" mass="10017">MLNFCTIYEIDVNVYIYVYIYDCYFLSKHIGCDFLLHMKEKKKLSLKKVMIFVVFLQKFFISWDLIELLEFHTFCIKIILTV</sequence>
<reference evidence="1" key="1">
    <citation type="submission" date="2015-07" db="EMBL/GenBank/DDBJ databases">
        <title>MeaNS - Measles Nucleotide Surveillance Program.</title>
        <authorList>
            <person name="Tran T."/>
            <person name="Druce J."/>
        </authorList>
    </citation>
    <scope>NUCLEOTIDE SEQUENCE</scope>
    <source>
        <strain evidence="1">UCB-OBI-ISO-001</strain>
        <tissue evidence="1">Gonad</tissue>
    </source>
</reference>
<evidence type="ECO:0000313" key="1">
    <source>
        <dbReference type="EMBL" id="KOF79911.1"/>
    </source>
</evidence>
<proteinExistence type="predicted"/>
<dbReference type="AlphaFoldDB" id="A0A0L8GS66"/>
<accession>A0A0L8GS66</accession>
<name>A0A0L8GS66_OCTBM</name>